<reference evidence="1 2" key="2">
    <citation type="journal article" date="2017" name="Front. Plant Sci.">
        <title>Gene Classification and Mining of Molecular Markers Useful in Red Clover (Trifolium pratense) Breeding.</title>
        <authorList>
            <person name="Istvanek J."/>
            <person name="Dluhosova J."/>
            <person name="Dluhos P."/>
            <person name="Patkova L."/>
            <person name="Nedelnik J."/>
            <person name="Repkova J."/>
        </authorList>
    </citation>
    <scope>NUCLEOTIDE SEQUENCE [LARGE SCALE GENOMIC DNA]</scope>
    <source>
        <strain evidence="2">cv. Tatra</strain>
        <tissue evidence="1">Young leaves</tissue>
    </source>
</reference>
<comment type="caution">
    <text evidence="1">The sequence shown here is derived from an EMBL/GenBank/DDBJ whole genome shotgun (WGS) entry which is preliminary data.</text>
</comment>
<name>A0A2K3LP15_TRIPR</name>
<accession>A0A2K3LP15</accession>
<reference evidence="1 2" key="1">
    <citation type="journal article" date="2014" name="Am. J. Bot.">
        <title>Genome assembly and annotation for red clover (Trifolium pratense; Fabaceae).</title>
        <authorList>
            <person name="Istvanek J."/>
            <person name="Jaros M."/>
            <person name="Krenek A."/>
            <person name="Repkova J."/>
        </authorList>
    </citation>
    <scope>NUCLEOTIDE SEQUENCE [LARGE SCALE GENOMIC DNA]</scope>
    <source>
        <strain evidence="2">cv. Tatra</strain>
        <tissue evidence="1">Young leaves</tissue>
    </source>
</reference>
<evidence type="ECO:0000313" key="1">
    <source>
        <dbReference type="EMBL" id="PNX80257.1"/>
    </source>
</evidence>
<proteinExistence type="predicted"/>
<protein>
    <submittedName>
        <fullName evidence="1">Uncharacterized protein</fullName>
    </submittedName>
</protein>
<gene>
    <name evidence="1" type="ORF">L195_g036254</name>
</gene>
<sequence>MLVISKHSSNSHPTVFSSVIDYKNGTENVLGDSSVHPLQNYRVEAVPELLMRENKNESSRIRKGKD</sequence>
<dbReference type="Proteomes" id="UP000236291">
    <property type="component" value="Unassembled WGS sequence"/>
</dbReference>
<dbReference type="EMBL" id="ASHM01037599">
    <property type="protein sequence ID" value="PNX80257.1"/>
    <property type="molecule type" value="Genomic_DNA"/>
</dbReference>
<dbReference type="AlphaFoldDB" id="A0A2K3LP15"/>
<organism evidence="1 2">
    <name type="scientific">Trifolium pratense</name>
    <name type="common">Red clover</name>
    <dbReference type="NCBI Taxonomy" id="57577"/>
    <lineage>
        <taxon>Eukaryota</taxon>
        <taxon>Viridiplantae</taxon>
        <taxon>Streptophyta</taxon>
        <taxon>Embryophyta</taxon>
        <taxon>Tracheophyta</taxon>
        <taxon>Spermatophyta</taxon>
        <taxon>Magnoliopsida</taxon>
        <taxon>eudicotyledons</taxon>
        <taxon>Gunneridae</taxon>
        <taxon>Pentapetalae</taxon>
        <taxon>rosids</taxon>
        <taxon>fabids</taxon>
        <taxon>Fabales</taxon>
        <taxon>Fabaceae</taxon>
        <taxon>Papilionoideae</taxon>
        <taxon>50 kb inversion clade</taxon>
        <taxon>NPAAA clade</taxon>
        <taxon>Hologalegina</taxon>
        <taxon>IRL clade</taxon>
        <taxon>Trifolieae</taxon>
        <taxon>Trifolium</taxon>
    </lineage>
</organism>
<evidence type="ECO:0000313" key="2">
    <source>
        <dbReference type="Proteomes" id="UP000236291"/>
    </source>
</evidence>